<dbReference type="STRING" id="2903.R1CI37"/>
<dbReference type="CDD" id="cd05121">
    <property type="entry name" value="ABC1_ADCK3-like"/>
    <property type="match status" value="1"/>
</dbReference>
<dbReference type="HOGENOM" id="CLU_006533_0_1_1"/>
<dbReference type="Pfam" id="PF03109">
    <property type="entry name" value="ABC1"/>
    <property type="match status" value="2"/>
</dbReference>
<evidence type="ECO:0000256" key="1">
    <source>
        <dbReference type="SAM" id="MobiDB-lite"/>
    </source>
</evidence>
<dbReference type="RefSeq" id="XP_005774912.1">
    <property type="nucleotide sequence ID" value="XM_005774855.1"/>
</dbReference>
<dbReference type="OMA" id="SQFPIAR"/>
<evidence type="ECO:0000259" key="2">
    <source>
        <dbReference type="Pfam" id="PF03109"/>
    </source>
</evidence>
<feature type="domain" description="ABC1 atypical kinase-like" evidence="2">
    <location>
        <begin position="110"/>
        <end position="154"/>
    </location>
</feature>
<protein>
    <recommendedName>
        <fullName evidence="2">ABC1 atypical kinase-like domain-containing protein</fullName>
    </recommendedName>
</protein>
<dbReference type="InterPro" id="IPR051130">
    <property type="entry name" value="Mito_struct-func_regulator"/>
</dbReference>
<keyword evidence="4" id="KW-1185">Reference proteome</keyword>
<dbReference type="KEGG" id="ehx:EMIHUDRAFT_458148"/>
<sequence length="479" mass="51180">MLLPSPIETLKRLSSAEARELQRELLELAFEQDPQVVVRRSLDLARAVRVVGSETVQGLSSAAAAPEPPVILRRMCEELGATYVKLGQFIASSPTLFPPEYVQEFQKCLDATPPMPSDVKEIVEAELGRPIGQVYASVDETPLAAASIAQVHPAGHGPERGTVHAARLLSGEDVVLKVQKKGVQGNTSRSRPAGVVTAELSDVAQRTEQFAEFLARSPELDGVVTVPKVYRAASASRLLTLERLYGVPLIDLESVRKYQPQPELALIVALNTWVSSVLTNEWFHADVHAGNLLVLTDGRDFPAGRVAFIDFGIVGAIPAATAEGMLDFVRSFPAGDMAGVGRALEKMGFTKELSEEQSAAFAKDIGEVIASIDSMTADIATTASAGAAASAIDETQLNRAVAAVARVAEGYGIRFPREFALLIKQVLYFDRYTSLLAPGLDVLNDERLSMNRPPGDGGVSSVEGGSVAVEVLPPEDDAE</sequence>
<dbReference type="PANTHER" id="PTHR43173:SF22">
    <property type="entry name" value="OS07G0227800 PROTEIN"/>
    <property type="match status" value="1"/>
</dbReference>
<accession>A0A0D3JG48</accession>
<dbReference type="AlphaFoldDB" id="A0A0D3JG48"/>
<reference evidence="3" key="2">
    <citation type="submission" date="2024-10" db="UniProtKB">
        <authorList>
            <consortium name="EnsemblProtists"/>
        </authorList>
    </citation>
    <scope>IDENTIFICATION</scope>
</reference>
<dbReference type="PANTHER" id="PTHR43173">
    <property type="entry name" value="ABC1 FAMILY PROTEIN"/>
    <property type="match status" value="1"/>
</dbReference>
<dbReference type="PaxDb" id="2903-EOD22483"/>
<evidence type="ECO:0000313" key="4">
    <source>
        <dbReference type="Proteomes" id="UP000013827"/>
    </source>
</evidence>
<proteinExistence type="predicted"/>
<evidence type="ECO:0000313" key="3">
    <source>
        <dbReference type="EnsemblProtists" id="EOD22483"/>
    </source>
</evidence>
<dbReference type="GeneID" id="17268029"/>
<dbReference type="Proteomes" id="UP000013827">
    <property type="component" value="Unassembled WGS sequence"/>
</dbReference>
<dbReference type="eggNOG" id="KOG1235">
    <property type="taxonomic scope" value="Eukaryota"/>
</dbReference>
<reference evidence="4" key="1">
    <citation type="journal article" date="2013" name="Nature">
        <title>Pan genome of the phytoplankton Emiliania underpins its global distribution.</title>
        <authorList>
            <person name="Read B.A."/>
            <person name="Kegel J."/>
            <person name="Klute M.J."/>
            <person name="Kuo A."/>
            <person name="Lefebvre S.C."/>
            <person name="Maumus F."/>
            <person name="Mayer C."/>
            <person name="Miller J."/>
            <person name="Monier A."/>
            <person name="Salamov A."/>
            <person name="Young J."/>
            <person name="Aguilar M."/>
            <person name="Claverie J.M."/>
            <person name="Frickenhaus S."/>
            <person name="Gonzalez K."/>
            <person name="Herman E.K."/>
            <person name="Lin Y.C."/>
            <person name="Napier J."/>
            <person name="Ogata H."/>
            <person name="Sarno A.F."/>
            <person name="Shmutz J."/>
            <person name="Schroeder D."/>
            <person name="de Vargas C."/>
            <person name="Verret F."/>
            <person name="von Dassow P."/>
            <person name="Valentin K."/>
            <person name="Van de Peer Y."/>
            <person name="Wheeler G."/>
            <person name="Dacks J.B."/>
            <person name="Delwiche C.F."/>
            <person name="Dyhrman S.T."/>
            <person name="Glockner G."/>
            <person name="John U."/>
            <person name="Richards T."/>
            <person name="Worden A.Z."/>
            <person name="Zhang X."/>
            <person name="Grigoriev I.V."/>
            <person name="Allen A.E."/>
            <person name="Bidle K."/>
            <person name="Borodovsky M."/>
            <person name="Bowler C."/>
            <person name="Brownlee C."/>
            <person name="Cock J.M."/>
            <person name="Elias M."/>
            <person name="Gladyshev V.N."/>
            <person name="Groth M."/>
            <person name="Guda C."/>
            <person name="Hadaegh A."/>
            <person name="Iglesias-Rodriguez M.D."/>
            <person name="Jenkins J."/>
            <person name="Jones B.M."/>
            <person name="Lawson T."/>
            <person name="Leese F."/>
            <person name="Lindquist E."/>
            <person name="Lobanov A."/>
            <person name="Lomsadze A."/>
            <person name="Malik S.B."/>
            <person name="Marsh M.E."/>
            <person name="Mackinder L."/>
            <person name="Mock T."/>
            <person name="Mueller-Roeber B."/>
            <person name="Pagarete A."/>
            <person name="Parker M."/>
            <person name="Probert I."/>
            <person name="Quesneville H."/>
            <person name="Raines C."/>
            <person name="Rensing S.A."/>
            <person name="Riano-Pachon D.M."/>
            <person name="Richier S."/>
            <person name="Rokitta S."/>
            <person name="Shiraiwa Y."/>
            <person name="Soanes D.M."/>
            <person name="van der Giezen M."/>
            <person name="Wahlund T.M."/>
            <person name="Williams B."/>
            <person name="Wilson W."/>
            <person name="Wolfe G."/>
            <person name="Wurch L.L."/>
        </authorList>
    </citation>
    <scope>NUCLEOTIDE SEQUENCE</scope>
</reference>
<feature type="region of interest" description="Disordered" evidence="1">
    <location>
        <begin position="451"/>
        <end position="479"/>
    </location>
</feature>
<feature type="domain" description="ABC1 atypical kinase-like" evidence="2">
    <location>
        <begin position="204"/>
        <end position="340"/>
    </location>
</feature>
<name>A0A0D3JG48_EMIH1</name>
<feature type="compositionally biased region" description="Low complexity" evidence="1">
    <location>
        <begin position="459"/>
        <end position="471"/>
    </location>
</feature>
<organism evidence="3 4">
    <name type="scientific">Emiliania huxleyi (strain CCMP1516)</name>
    <dbReference type="NCBI Taxonomy" id="280463"/>
    <lineage>
        <taxon>Eukaryota</taxon>
        <taxon>Haptista</taxon>
        <taxon>Haptophyta</taxon>
        <taxon>Prymnesiophyceae</taxon>
        <taxon>Isochrysidales</taxon>
        <taxon>Noelaerhabdaceae</taxon>
        <taxon>Emiliania</taxon>
    </lineage>
</organism>
<dbReference type="SUPFAM" id="SSF56112">
    <property type="entry name" value="Protein kinase-like (PK-like)"/>
    <property type="match status" value="1"/>
</dbReference>
<dbReference type="EnsemblProtists" id="EOD22483">
    <property type="protein sequence ID" value="EOD22483"/>
    <property type="gene ID" value="EMIHUDRAFT_458148"/>
</dbReference>
<dbReference type="InterPro" id="IPR004147">
    <property type="entry name" value="ABC1_dom"/>
</dbReference>
<dbReference type="InterPro" id="IPR011009">
    <property type="entry name" value="Kinase-like_dom_sf"/>
</dbReference>